<gene>
    <name evidence="2" type="ORF">KI387_005608</name>
</gene>
<comment type="caution">
    <text evidence="2">The sequence shown here is derived from an EMBL/GenBank/DDBJ whole genome shotgun (WGS) entry which is preliminary data.</text>
</comment>
<organism evidence="2 3">
    <name type="scientific">Taxus chinensis</name>
    <name type="common">Chinese yew</name>
    <name type="synonym">Taxus wallichiana var. chinensis</name>
    <dbReference type="NCBI Taxonomy" id="29808"/>
    <lineage>
        <taxon>Eukaryota</taxon>
        <taxon>Viridiplantae</taxon>
        <taxon>Streptophyta</taxon>
        <taxon>Embryophyta</taxon>
        <taxon>Tracheophyta</taxon>
        <taxon>Spermatophyta</taxon>
        <taxon>Pinopsida</taxon>
        <taxon>Pinidae</taxon>
        <taxon>Conifers II</taxon>
        <taxon>Cupressales</taxon>
        <taxon>Taxaceae</taxon>
        <taxon>Taxus</taxon>
    </lineage>
</organism>
<evidence type="ECO:0000313" key="3">
    <source>
        <dbReference type="Proteomes" id="UP000824469"/>
    </source>
</evidence>
<dbReference type="AlphaFoldDB" id="A0AA38LK57"/>
<sequence>MVCITEGRETLFGKDIIQLKTNTIPRGLVTLESIFNNANCIINRSMSASRDVEEHDLGTKEKPRKAWLG</sequence>
<feature type="compositionally biased region" description="Basic and acidic residues" evidence="1">
    <location>
        <begin position="50"/>
        <end position="61"/>
    </location>
</feature>
<evidence type="ECO:0000313" key="2">
    <source>
        <dbReference type="EMBL" id="KAH9325430.1"/>
    </source>
</evidence>
<feature type="region of interest" description="Disordered" evidence="1">
    <location>
        <begin position="50"/>
        <end position="69"/>
    </location>
</feature>
<protein>
    <submittedName>
        <fullName evidence="2">Uncharacterized protein</fullName>
    </submittedName>
</protein>
<reference evidence="2 3" key="1">
    <citation type="journal article" date="2021" name="Nat. Plants">
        <title>The Taxus genome provides insights into paclitaxel biosynthesis.</title>
        <authorList>
            <person name="Xiong X."/>
            <person name="Gou J."/>
            <person name="Liao Q."/>
            <person name="Li Y."/>
            <person name="Zhou Q."/>
            <person name="Bi G."/>
            <person name="Li C."/>
            <person name="Du R."/>
            <person name="Wang X."/>
            <person name="Sun T."/>
            <person name="Guo L."/>
            <person name="Liang H."/>
            <person name="Lu P."/>
            <person name="Wu Y."/>
            <person name="Zhang Z."/>
            <person name="Ro D.K."/>
            <person name="Shang Y."/>
            <person name="Huang S."/>
            <person name="Yan J."/>
        </authorList>
    </citation>
    <scope>NUCLEOTIDE SEQUENCE [LARGE SCALE GENOMIC DNA]</scope>
    <source>
        <strain evidence="2">Ta-2019</strain>
    </source>
</reference>
<keyword evidence="3" id="KW-1185">Reference proteome</keyword>
<evidence type="ECO:0000256" key="1">
    <source>
        <dbReference type="SAM" id="MobiDB-lite"/>
    </source>
</evidence>
<name>A0AA38LK57_TAXCH</name>
<accession>A0AA38LK57</accession>
<dbReference type="Proteomes" id="UP000824469">
    <property type="component" value="Unassembled WGS sequence"/>
</dbReference>
<proteinExistence type="predicted"/>
<dbReference type="EMBL" id="JAHRHJ020000002">
    <property type="protein sequence ID" value="KAH9325430.1"/>
    <property type="molecule type" value="Genomic_DNA"/>
</dbReference>
<feature type="non-terminal residue" evidence="2">
    <location>
        <position position="69"/>
    </location>
</feature>